<dbReference type="InterPro" id="IPR016035">
    <property type="entry name" value="Acyl_Trfase/lysoPLipase"/>
</dbReference>
<sequence length="637" mass="68142">MAGTVNGRPQEVYGQTLPGRDVSNPEIYRGITIRASPDAPNGYAPARVDCPASRPSARTATDLSANETQWQPTRRNNTLDGLKSFFNRVAIQGFDANGFFDQLNSSDPSTLPTLGIAVSGGGYRALMNGAGVLSAFDERSNGSTDASMGAVGGVLQSAMYLSGLSGGSWLVGSLYVQNFSTVGGVLDGNATKGIWQFNQSIFQGPEDIRTLTYFRAMRDTVAAKQDAGFNTTITDFWGRALSYQLVSPVDGGPAYTFSSIANDGYFTAGSAPLPIVVAVERAPGQAQINLNSTVIEFNPWEMGSHDQAMSAFAPLRYIGSNFSDGTVPANGSCVRGFDNVGFTMGTSSSLFNAAYLGIEGKDSDGTLTNFIESRLREIGQENRDVALWPNPFWESSLVQSRANQSFLTLVDGGLALENVPIQPLLWERRGVDVIIAVDSSADTSDNWPNGTALVATYQRSREVPNNASFPFPKVPDQNTFVNEGLNSKPTFFGCPAPYTNETVADGTPLVVYLPNAPYTFFSNVSTLTMSYTDAERNSIVMNGVNVATMGQGKLDDRWPACLGCAILARSLARQGSSLPGECANCFKKYCWNGTVDSSTPPSYDPNLIIKTNGAAGAQGWDKRLVMLGLGFSALLYV</sequence>
<dbReference type="GO" id="GO:0004623">
    <property type="term" value="F:phospholipase A2 activity"/>
    <property type="evidence" value="ECO:0007669"/>
    <property type="project" value="TreeGrafter"/>
</dbReference>
<gene>
    <name evidence="12" type="ORF">jhhlp_001398</name>
</gene>
<dbReference type="PANTHER" id="PTHR10728">
    <property type="entry name" value="CYTOSOLIC PHOSPHOLIPASE A2"/>
    <property type="match status" value="1"/>
</dbReference>
<dbReference type="PROSITE" id="PS51210">
    <property type="entry name" value="PLA2C"/>
    <property type="match status" value="1"/>
</dbReference>
<dbReference type="GO" id="GO:0005783">
    <property type="term" value="C:endoplasmic reticulum"/>
    <property type="evidence" value="ECO:0007669"/>
    <property type="project" value="TreeGrafter"/>
</dbReference>
<evidence type="ECO:0000256" key="7">
    <source>
        <dbReference type="ARBA" id="ARBA00049531"/>
    </source>
</evidence>
<dbReference type="EMBL" id="NLAX01000004">
    <property type="protein sequence ID" value="PKS12101.1"/>
    <property type="molecule type" value="Genomic_DNA"/>
</dbReference>
<dbReference type="GO" id="GO:0005829">
    <property type="term" value="C:cytosol"/>
    <property type="evidence" value="ECO:0007669"/>
    <property type="project" value="TreeGrafter"/>
</dbReference>
<keyword evidence="3 8" id="KW-0378">Hydrolase</keyword>
<evidence type="ECO:0000256" key="2">
    <source>
        <dbReference type="ARBA" id="ARBA00013274"/>
    </source>
</evidence>
<dbReference type="SMART" id="SM00022">
    <property type="entry name" value="PLAc"/>
    <property type="match status" value="1"/>
</dbReference>
<evidence type="ECO:0000256" key="8">
    <source>
        <dbReference type="PROSITE-ProRule" id="PRU00555"/>
    </source>
</evidence>
<evidence type="ECO:0000313" key="12">
    <source>
        <dbReference type="EMBL" id="PKS12101.1"/>
    </source>
</evidence>
<dbReference type="InParanoid" id="A0A2N3NI62"/>
<reference evidence="12 13" key="1">
    <citation type="journal article" date="2017" name="G3 (Bethesda)">
        <title>First Draft Genome Sequence of the Pathogenic Fungus Lomentospora prolificans (Formerly Scedosporium prolificans).</title>
        <authorList>
            <person name="Luo R."/>
            <person name="Zimin A."/>
            <person name="Workman R."/>
            <person name="Fan Y."/>
            <person name="Pertea G."/>
            <person name="Grossman N."/>
            <person name="Wear M.P."/>
            <person name="Jia B."/>
            <person name="Miller H."/>
            <person name="Casadevall A."/>
            <person name="Timp W."/>
            <person name="Zhang S.X."/>
            <person name="Salzberg S.L."/>
        </authorList>
    </citation>
    <scope>NUCLEOTIDE SEQUENCE [LARGE SCALE GENOMIC DNA]</scope>
    <source>
        <strain evidence="12 13">JHH-5317</strain>
    </source>
</reference>
<comment type="catalytic activity">
    <reaction evidence="7 9">
        <text>a 1-acyl-sn-glycero-3-phosphocholine + H2O = sn-glycerol 3-phosphocholine + a fatty acid + H(+)</text>
        <dbReference type="Rhea" id="RHEA:15177"/>
        <dbReference type="ChEBI" id="CHEBI:15377"/>
        <dbReference type="ChEBI" id="CHEBI:15378"/>
        <dbReference type="ChEBI" id="CHEBI:16870"/>
        <dbReference type="ChEBI" id="CHEBI:28868"/>
        <dbReference type="ChEBI" id="CHEBI:58168"/>
        <dbReference type="EC" id="3.1.1.5"/>
    </reaction>
</comment>
<evidence type="ECO:0000256" key="6">
    <source>
        <dbReference type="ARBA" id="ARBA00023180"/>
    </source>
</evidence>
<accession>A0A2N3NI62</accession>
<dbReference type="Pfam" id="PF01735">
    <property type="entry name" value="PLA2_B"/>
    <property type="match status" value="1"/>
</dbReference>
<dbReference type="STRING" id="41688.A0A2N3NI62"/>
<dbReference type="EC" id="3.1.1.5" evidence="2 9"/>
<comment type="similarity">
    <text evidence="1 9">Belongs to the lysophospholipase family.</text>
</comment>
<keyword evidence="13" id="KW-1185">Reference proteome</keyword>
<dbReference type="AlphaFoldDB" id="A0A2N3NI62"/>
<dbReference type="SUPFAM" id="SSF52151">
    <property type="entry name" value="FabD/lysophospholipase-like"/>
    <property type="match status" value="1"/>
</dbReference>
<organism evidence="12 13">
    <name type="scientific">Lomentospora prolificans</name>
    <dbReference type="NCBI Taxonomy" id="41688"/>
    <lineage>
        <taxon>Eukaryota</taxon>
        <taxon>Fungi</taxon>
        <taxon>Dikarya</taxon>
        <taxon>Ascomycota</taxon>
        <taxon>Pezizomycotina</taxon>
        <taxon>Sordariomycetes</taxon>
        <taxon>Hypocreomycetidae</taxon>
        <taxon>Microascales</taxon>
        <taxon>Microascaceae</taxon>
        <taxon>Lomentospora</taxon>
    </lineage>
</organism>
<feature type="domain" description="PLA2c" evidence="11">
    <location>
        <begin position="49"/>
        <end position="596"/>
    </location>
</feature>
<evidence type="ECO:0000256" key="10">
    <source>
        <dbReference type="SAM" id="MobiDB-lite"/>
    </source>
</evidence>
<evidence type="ECO:0000256" key="3">
    <source>
        <dbReference type="ARBA" id="ARBA00022801"/>
    </source>
</evidence>
<dbReference type="VEuPathDB" id="FungiDB:jhhlp_001398"/>
<comment type="caution">
    <text evidence="12">The sequence shown here is derived from an EMBL/GenBank/DDBJ whole genome shotgun (WGS) entry which is preliminary data.</text>
</comment>
<evidence type="ECO:0000313" key="13">
    <source>
        <dbReference type="Proteomes" id="UP000233524"/>
    </source>
</evidence>
<proteinExistence type="inferred from homology"/>
<evidence type="ECO:0000256" key="9">
    <source>
        <dbReference type="RuleBase" id="RU362103"/>
    </source>
</evidence>
<evidence type="ECO:0000259" key="11">
    <source>
        <dbReference type="PROSITE" id="PS51210"/>
    </source>
</evidence>
<evidence type="ECO:0000256" key="1">
    <source>
        <dbReference type="ARBA" id="ARBA00008780"/>
    </source>
</evidence>
<dbReference type="GO" id="GO:0046475">
    <property type="term" value="P:glycerophospholipid catabolic process"/>
    <property type="evidence" value="ECO:0007669"/>
    <property type="project" value="TreeGrafter"/>
</dbReference>
<protein>
    <recommendedName>
        <fullName evidence="2 9">Lysophospholipase</fullName>
        <ecNumber evidence="2 9">3.1.1.5</ecNumber>
    </recommendedName>
</protein>
<feature type="compositionally biased region" description="Polar residues" evidence="10">
    <location>
        <begin position="56"/>
        <end position="67"/>
    </location>
</feature>
<keyword evidence="5 8" id="KW-0443">Lipid metabolism</keyword>
<dbReference type="PANTHER" id="PTHR10728:SF62">
    <property type="entry name" value="LYSOPHOSPHOLIPASE"/>
    <property type="match status" value="1"/>
</dbReference>
<dbReference type="Gene3D" id="3.40.1090.10">
    <property type="entry name" value="Cytosolic phospholipase A2 catalytic domain"/>
    <property type="match status" value="1"/>
</dbReference>
<feature type="region of interest" description="Disordered" evidence="10">
    <location>
        <begin position="38"/>
        <end position="67"/>
    </location>
</feature>
<name>A0A2N3NI62_9PEZI</name>
<dbReference type="OrthoDB" id="4084751at2759"/>
<evidence type="ECO:0000256" key="5">
    <source>
        <dbReference type="ARBA" id="ARBA00023098"/>
    </source>
</evidence>
<keyword evidence="4 8" id="KW-0442">Lipid degradation</keyword>
<dbReference type="FunCoup" id="A0A2N3NI62">
    <property type="interactions" value="69"/>
</dbReference>
<keyword evidence="6" id="KW-0325">Glycoprotein</keyword>
<dbReference type="Proteomes" id="UP000233524">
    <property type="component" value="Unassembled WGS sequence"/>
</dbReference>
<dbReference type="GO" id="GO:0004622">
    <property type="term" value="F:phosphatidylcholine lysophospholipase activity"/>
    <property type="evidence" value="ECO:0007669"/>
    <property type="project" value="UniProtKB-EC"/>
</dbReference>
<feature type="region of interest" description="Disordered" evidence="10">
    <location>
        <begin position="1"/>
        <end position="21"/>
    </location>
</feature>
<dbReference type="FunFam" id="3.40.1090.10:FF:000010">
    <property type="entry name" value="Lysophospholipase"/>
    <property type="match status" value="1"/>
</dbReference>
<dbReference type="InterPro" id="IPR002642">
    <property type="entry name" value="LysoPLipase_cat_dom"/>
</dbReference>
<evidence type="ECO:0000256" key="4">
    <source>
        <dbReference type="ARBA" id="ARBA00022963"/>
    </source>
</evidence>